<gene>
    <name evidence="1" type="ORF">CFH83_05450</name>
</gene>
<name>A0A2D3WPC2_9BACT</name>
<protein>
    <submittedName>
        <fullName evidence="1">Mitomycin resistance protein</fullName>
    </submittedName>
</protein>
<dbReference type="Proteomes" id="UP000228859">
    <property type="component" value="Unassembled WGS sequence"/>
</dbReference>
<dbReference type="AlphaFoldDB" id="A0A2D3WPC2"/>
<reference evidence="1 2" key="1">
    <citation type="journal article" date="2017" name="Front. Microbiol.">
        <title>Comparative Genomic Analysis of the Class Epsilonproteobacteria and Proposed Reclassification to Epsilonbacteraeota (phyl. nov.).</title>
        <authorList>
            <person name="Waite D.W."/>
            <person name="Vanwonterghem I."/>
            <person name="Rinke C."/>
            <person name="Parks D.H."/>
            <person name="Zhang Y."/>
            <person name="Takai K."/>
            <person name="Sievert S.M."/>
            <person name="Simon J."/>
            <person name="Campbell B.J."/>
            <person name="Hanson T.E."/>
            <person name="Woyke T."/>
            <person name="Klotz M.G."/>
            <person name="Hugenholtz P."/>
        </authorList>
    </citation>
    <scope>NUCLEOTIDE SEQUENCE [LARGE SCALE GENOMIC DNA]</scope>
    <source>
        <strain evidence="1">UBA12443</strain>
    </source>
</reference>
<dbReference type="Gene3D" id="1.10.150.20">
    <property type="entry name" value="5' to 3' exonuclease, C-terminal subdomain"/>
    <property type="match status" value="1"/>
</dbReference>
<dbReference type="InterPro" id="IPR021725">
    <property type="entry name" value="Cdd1"/>
</dbReference>
<dbReference type="RefSeq" id="WP_294895632.1">
    <property type="nucleotide sequence ID" value="NZ_DLUI01000076.1"/>
</dbReference>
<evidence type="ECO:0000313" key="2">
    <source>
        <dbReference type="Proteomes" id="UP000228859"/>
    </source>
</evidence>
<organism evidence="1 2">
    <name type="scientific">Sulfuricurvum kujiense</name>
    <dbReference type="NCBI Taxonomy" id="148813"/>
    <lineage>
        <taxon>Bacteria</taxon>
        <taxon>Pseudomonadati</taxon>
        <taxon>Campylobacterota</taxon>
        <taxon>Epsilonproteobacteria</taxon>
        <taxon>Campylobacterales</taxon>
        <taxon>Sulfurimonadaceae</taxon>
        <taxon>Sulfuricurvum</taxon>
    </lineage>
</organism>
<evidence type="ECO:0000313" key="1">
    <source>
        <dbReference type="EMBL" id="DAB38533.1"/>
    </source>
</evidence>
<proteinExistence type="predicted"/>
<sequence>MNPSKVIRENVSKLTDLPNIGKTVAADLVRIGITSPDQLKGEDPYDLYVRFCEAFGERQDPCMLDVLMSITDFMNGGEAKVWWNYTPERKRRYGDKISIAKSFI</sequence>
<dbReference type="EMBL" id="DLUI01000076">
    <property type="protein sequence ID" value="DAB38533.1"/>
    <property type="molecule type" value="Genomic_DNA"/>
</dbReference>
<accession>A0A2D3WPC2</accession>
<dbReference type="Pfam" id="PF11731">
    <property type="entry name" value="Cdd1"/>
    <property type="match status" value="1"/>
</dbReference>
<comment type="caution">
    <text evidence="1">The sequence shown here is derived from an EMBL/GenBank/DDBJ whole genome shotgun (WGS) entry which is preliminary data.</text>
</comment>